<feature type="transmembrane region" description="Helical" evidence="1">
    <location>
        <begin position="48"/>
        <end position="71"/>
    </location>
</feature>
<keyword evidence="1" id="KW-0472">Membrane</keyword>
<evidence type="ECO:0000313" key="3">
    <source>
        <dbReference type="Proteomes" id="UP000028481"/>
    </source>
</evidence>
<proteinExistence type="predicted"/>
<dbReference type="eggNOG" id="ENOG5030QIC">
    <property type="taxonomic scope" value="Bacteria"/>
</dbReference>
<dbReference type="EMBL" id="CP008796">
    <property type="protein sequence ID" value="AIH04149.1"/>
    <property type="molecule type" value="Genomic_DNA"/>
</dbReference>
<organism evidence="2 3">
    <name type="scientific">Thermodesulfobacterium commune DSM 2178</name>
    <dbReference type="NCBI Taxonomy" id="289377"/>
    <lineage>
        <taxon>Bacteria</taxon>
        <taxon>Pseudomonadati</taxon>
        <taxon>Thermodesulfobacteriota</taxon>
        <taxon>Thermodesulfobacteria</taxon>
        <taxon>Thermodesulfobacteriales</taxon>
        <taxon>Thermodesulfobacteriaceae</taxon>
        <taxon>Thermodesulfobacterium</taxon>
    </lineage>
</organism>
<reference evidence="2 3" key="1">
    <citation type="journal article" date="2015" name="Genome Announc.">
        <title>Genome Sequence of a Sulfate-Reducing Thermophilic Bacterium, Thermodesulfobacterium commune DSM 2178T (Phylum Thermodesulfobacteria).</title>
        <authorList>
            <person name="Bhatnagar S."/>
            <person name="Badger J.H."/>
            <person name="Madupu R."/>
            <person name="Khouri H.M."/>
            <person name="O'Connor E.M."/>
            <person name="Robb F.T."/>
            <person name="Ward N.L."/>
            <person name="Eisen J.A."/>
        </authorList>
    </citation>
    <scope>NUCLEOTIDE SEQUENCE [LARGE SCALE GENOMIC DNA]</scope>
    <source>
        <strain evidence="2 3">DSM 2178</strain>
    </source>
</reference>
<sequence length="77" mass="8359">MVYLYSNDPTPFRKENLNFITSQLENATKQNDPRLATVFVPSSLKVGVGIGAGMPGAITLGAAGVTGALYWRKKKRM</sequence>
<dbReference type="STRING" id="289377.HL41_04895"/>
<evidence type="ECO:0000256" key="1">
    <source>
        <dbReference type="SAM" id="Phobius"/>
    </source>
</evidence>
<protein>
    <submittedName>
        <fullName evidence="2">Uncharacterized protein</fullName>
    </submittedName>
</protein>
<keyword evidence="1" id="KW-1133">Transmembrane helix</keyword>
<accession>A0A075WSA6</accession>
<gene>
    <name evidence="2" type="ORF">HL41_04895</name>
</gene>
<dbReference type="PaxDb" id="289377-HL41_04895"/>
<name>A0A075WSA6_9BACT</name>
<evidence type="ECO:0000313" key="2">
    <source>
        <dbReference type="EMBL" id="AIH04149.1"/>
    </source>
</evidence>
<dbReference type="KEGG" id="tcm:HL41_04895"/>
<dbReference type="HOGENOM" id="CLU_2636866_0_0_0"/>
<dbReference type="Proteomes" id="UP000028481">
    <property type="component" value="Chromosome"/>
</dbReference>
<keyword evidence="3" id="KW-1185">Reference proteome</keyword>
<dbReference type="AlphaFoldDB" id="A0A075WSA6"/>
<keyword evidence="1" id="KW-0812">Transmembrane</keyword>